<evidence type="ECO:0000313" key="2">
    <source>
        <dbReference type="Proteomes" id="UP001295684"/>
    </source>
</evidence>
<dbReference type="Proteomes" id="UP001295684">
    <property type="component" value="Unassembled WGS sequence"/>
</dbReference>
<sequence>MAALQLRLSSWAKSASGSLMLPSAASCDISGGRDAPCQRDVCVVCRGCRRDYRGGRCDKRDRREGRKERRRMREVIGSFGRFLLSGEDWS</sequence>
<reference evidence="1" key="1">
    <citation type="submission" date="2023-07" db="EMBL/GenBank/DDBJ databases">
        <authorList>
            <consortium name="AG Swart"/>
            <person name="Singh M."/>
            <person name="Singh A."/>
            <person name="Seah K."/>
            <person name="Emmerich C."/>
        </authorList>
    </citation>
    <scope>NUCLEOTIDE SEQUENCE</scope>
    <source>
        <strain evidence="1">DP1</strain>
    </source>
</reference>
<evidence type="ECO:0000313" key="1">
    <source>
        <dbReference type="EMBL" id="CAI2385249.1"/>
    </source>
</evidence>
<comment type="caution">
    <text evidence="1">The sequence shown here is derived from an EMBL/GenBank/DDBJ whole genome shotgun (WGS) entry which is preliminary data.</text>
</comment>
<dbReference type="AlphaFoldDB" id="A0AAD2D8G7"/>
<dbReference type="PROSITE" id="PS51257">
    <property type="entry name" value="PROKAR_LIPOPROTEIN"/>
    <property type="match status" value="1"/>
</dbReference>
<accession>A0AAD2D8G7</accession>
<dbReference type="EMBL" id="CAMPGE010027634">
    <property type="protein sequence ID" value="CAI2385249.1"/>
    <property type="molecule type" value="Genomic_DNA"/>
</dbReference>
<organism evidence="1 2">
    <name type="scientific">Euplotes crassus</name>
    <dbReference type="NCBI Taxonomy" id="5936"/>
    <lineage>
        <taxon>Eukaryota</taxon>
        <taxon>Sar</taxon>
        <taxon>Alveolata</taxon>
        <taxon>Ciliophora</taxon>
        <taxon>Intramacronucleata</taxon>
        <taxon>Spirotrichea</taxon>
        <taxon>Hypotrichia</taxon>
        <taxon>Euplotida</taxon>
        <taxon>Euplotidae</taxon>
        <taxon>Moneuplotes</taxon>
    </lineage>
</organism>
<gene>
    <name evidence="1" type="ORF">ECRASSUSDP1_LOCUS26800</name>
</gene>
<protein>
    <submittedName>
        <fullName evidence="1">Uncharacterized protein</fullName>
    </submittedName>
</protein>
<keyword evidence="2" id="KW-1185">Reference proteome</keyword>
<proteinExistence type="predicted"/>
<name>A0AAD2D8G7_EUPCR</name>